<dbReference type="OrthoDB" id="9762141at2"/>
<evidence type="ECO:0000256" key="1">
    <source>
        <dbReference type="ARBA" id="ARBA00004651"/>
    </source>
</evidence>
<dbReference type="Proteomes" id="UP000184526">
    <property type="component" value="Unassembled WGS sequence"/>
</dbReference>
<gene>
    <name evidence="9" type="ORF">SAMN02745196_01986</name>
</gene>
<dbReference type="PROSITE" id="PS50883">
    <property type="entry name" value="EAL"/>
    <property type="match status" value="1"/>
</dbReference>
<dbReference type="SUPFAM" id="SSF55073">
    <property type="entry name" value="Nucleotide cyclase"/>
    <property type="match status" value="1"/>
</dbReference>
<dbReference type="EMBL" id="FQXP01000007">
    <property type="protein sequence ID" value="SHH94566.1"/>
    <property type="molecule type" value="Genomic_DNA"/>
</dbReference>
<dbReference type="Gene3D" id="3.20.20.450">
    <property type="entry name" value="EAL domain"/>
    <property type="match status" value="1"/>
</dbReference>
<dbReference type="InterPro" id="IPR029787">
    <property type="entry name" value="Nucleotide_cyclase"/>
</dbReference>
<dbReference type="SMART" id="SM00052">
    <property type="entry name" value="EAL"/>
    <property type="match status" value="1"/>
</dbReference>
<evidence type="ECO:0000259" key="8">
    <source>
        <dbReference type="PROSITE" id="PS50887"/>
    </source>
</evidence>
<dbReference type="CDD" id="cd18773">
    <property type="entry name" value="PDC1_HK_sensor"/>
    <property type="match status" value="1"/>
</dbReference>
<evidence type="ECO:0000256" key="6">
    <source>
        <dbReference type="SAM" id="Phobius"/>
    </source>
</evidence>
<evidence type="ECO:0000256" key="3">
    <source>
        <dbReference type="ARBA" id="ARBA00022692"/>
    </source>
</evidence>
<sequence>MGKRISKMVSNLSLKEIKERDADKKERDSVSSKDFNKYSVILAVAVSVLMIIACVVYTTMIKDMLNEETQSHLLEVSNQNAVILDSEINSNVKVLEAISNTIAEEEKLDSDKLLNIMKNEADKHAFARMSIVLPNNRAYMSDGMVIDYEGYKNMFKDASAGKSSISDVMYSTIDNKKIIVYAVPIYISGEVKAVLTATSHLDTLEKKLDVPFFEGKGYVYVLRNDGEIILNNRSEEIVSETNKNIFDVIQYHESETLNVLREDFFYGKSGVKRVKSIDGNEKFMGYVPLNNMKGWYSISVVPANVAFSKASSVIKLTIALCSFIMIIGGIFFGYIIRLRNKNKKTIEYLAFKDKVTGFGNLNKFKIETLKLLRKNKDDKYAIIQLDIDKFKYINDVFGYDEGNKVLVHISNVIDSKLDCDEIFGRVNGDVFLVLMKYKEEQDILDFIELLNRDVDNFEDLVVYGYKVTLNYGIYKIVDTTMEINRMIDRANVAAKTLKDNGNGYYCFFNDEIRKRILNEREIENTMHLALKNKEFIPYFQPQYDLQSGKVVGVEALIRWITPEKGLVPPNDFIPIFEKNGFIIELDKYVLEEVCKIIKSWIDRGIEPIMVSINMSRLHLHNINFIDNFEEIIKKYDVPARLIELEITESAVFDNIAIFNDIIDKLKKIGFVISMDDFGSGYSSLNLLKDVTMDILKLDRDFFNKSYATERDKIVVTSIVEMAKQLNMKVVAEGVETEGQVDFLKDINCHMAQGYYFARPMPTEEFEKLNFK</sequence>
<evidence type="ECO:0000256" key="4">
    <source>
        <dbReference type="ARBA" id="ARBA00022989"/>
    </source>
</evidence>
<feature type="domain" description="GGDEF" evidence="8">
    <location>
        <begin position="378"/>
        <end position="510"/>
    </location>
</feature>
<dbReference type="InterPro" id="IPR050706">
    <property type="entry name" value="Cyclic-di-GMP_PDE-like"/>
</dbReference>
<dbReference type="STRING" id="1121306.SAMN02745196_01986"/>
<dbReference type="SUPFAM" id="SSF141868">
    <property type="entry name" value="EAL domain-like"/>
    <property type="match status" value="1"/>
</dbReference>
<feature type="domain" description="EAL" evidence="7">
    <location>
        <begin position="519"/>
        <end position="771"/>
    </location>
</feature>
<dbReference type="Gene3D" id="3.30.450.20">
    <property type="entry name" value="PAS domain"/>
    <property type="match status" value="1"/>
</dbReference>
<keyword evidence="4 6" id="KW-1133">Transmembrane helix</keyword>
<dbReference type="CDD" id="cd01949">
    <property type="entry name" value="GGDEF"/>
    <property type="match status" value="1"/>
</dbReference>
<keyword evidence="10" id="KW-1185">Reference proteome</keyword>
<dbReference type="Pfam" id="PF00990">
    <property type="entry name" value="GGDEF"/>
    <property type="match status" value="1"/>
</dbReference>
<dbReference type="Pfam" id="PF00563">
    <property type="entry name" value="EAL"/>
    <property type="match status" value="1"/>
</dbReference>
<comment type="subcellular location">
    <subcellularLocation>
        <location evidence="1">Cell membrane</location>
        <topology evidence="1">Multi-pass membrane protein</topology>
    </subcellularLocation>
</comment>
<dbReference type="Pfam" id="PF02743">
    <property type="entry name" value="dCache_1"/>
    <property type="match status" value="1"/>
</dbReference>
<feature type="transmembrane region" description="Helical" evidence="6">
    <location>
        <begin position="316"/>
        <end position="336"/>
    </location>
</feature>
<dbReference type="PANTHER" id="PTHR33121">
    <property type="entry name" value="CYCLIC DI-GMP PHOSPHODIESTERASE PDEF"/>
    <property type="match status" value="1"/>
</dbReference>
<dbReference type="NCBIfam" id="TIGR00254">
    <property type="entry name" value="GGDEF"/>
    <property type="match status" value="1"/>
</dbReference>
<dbReference type="InterPro" id="IPR001633">
    <property type="entry name" value="EAL_dom"/>
</dbReference>
<name>A0A1M5X419_9CLOT</name>
<dbReference type="GO" id="GO:0005886">
    <property type="term" value="C:plasma membrane"/>
    <property type="evidence" value="ECO:0007669"/>
    <property type="project" value="UniProtKB-SubCell"/>
</dbReference>
<evidence type="ECO:0000259" key="7">
    <source>
        <dbReference type="PROSITE" id="PS50883"/>
    </source>
</evidence>
<organism evidence="9 10">
    <name type="scientific">Clostridium collagenovorans DSM 3089</name>
    <dbReference type="NCBI Taxonomy" id="1121306"/>
    <lineage>
        <taxon>Bacteria</taxon>
        <taxon>Bacillati</taxon>
        <taxon>Bacillota</taxon>
        <taxon>Clostridia</taxon>
        <taxon>Eubacteriales</taxon>
        <taxon>Clostridiaceae</taxon>
        <taxon>Clostridium</taxon>
    </lineage>
</organism>
<evidence type="ECO:0000256" key="5">
    <source>
        <dbReference type="ARBA" id="ARBA00023136"/>
    </source>
</evidence>
<keyword evidence="5 6" id="KW-0472">Membrane</keyword>
<dbReference type="PANTHER" id="PTHR33121:SF70">
    <property type="entry name" value="SIGNALING PROTEIN YKOW"/>
    <property type="match status" value="1"/>
</dbReference>
<reference evidence="9 10" key="1">
    <citation type="submission" date="2016-11" db="EMBL/GenBank/DDBJ databases">
        <authorList>
            <person name="Jaros S."/>
            <person name="Januszkiewicz K."/>
            <person name="Wedrychowicz H."/>
        </authorList>
    </citation>
    <scope>NUCLEOTIDE SEQUENCE [LARGE SCALE GENOMIC DNA]</scope>
    <source>
        <strain evidence="9 10">DSM 3089</strain>
    </source>
</reference>
<keyword evidence="2" id="KW-1003">Cell membrane</keyword>
<dbReference type="PROSITE" id="PS50887">
    <property type="entry name" value="GGDEF"/>
    <property type="match status" value="1"/>
</dbReference>
<dbReference type="InterPro" id="IPR000160">
    <property type="entry name" value="GGDEF_dom"/>
</dbReference>
<dbReference type="InterPro" id="IPR033479">
    <property type="entry name" value="dCache_1"/>
</dbReference>
<evidence type="ECO:0000313" key="9">
    <source>
        <dbReference type="EMBL" id="SHH94566.1"/>
    </source>
</evidence>
<evidence type="ECO:0000256" key="2">
    <source>
        <dbReference type="ARBA" id="ARBA00022475"/>
    </source>
</evidence>
<dbReference type="SMART" id="SM00267">
    <property type="entry name" value="GGDEF"/>
    <property type="match status" value="1"/>
</dbReference>
<dbReference type="AlphaFoldDB" id="A0A1M5X419"/>
<proteinExistence type="predicted"/>
<keyword evidence="3 6" id="KW-0812">Transmembrane</keyword>
<dbReference type="CDD" id="cd01948">
    <property type="entry name" value="EAL"/>
    <property type="match status" value="1"/>
</dbReference>
<protein>
    <submittedName>
        <fullName evidence="9">Diguanylate cyclase (GGDEF) domain-containing protein</fullName>
    </submittedName>
</protein>
<dbReference type="GO" id="GO:0071111">
    <property type="term" value="F:cyclic-guanylate-specific phosphodiesterase activity"/>
    <property type="evidence" value="ECO:0007669"/>
    <property type="project" value="InterPro"/>
</dbReference>
<dbReference type="Gene3D" id="3.30.70.270">
    <property type="match status" value="1"/>
</dbReference>
<dbReference type="InterPro" id="IPR035919">
    <property type="entry name" value="EAL_sf"/>
</dbReference>
<evidence type="ECO:0000313" key="10">
    <source>
        <dbReference type="Proteomes" id="UP000184526"/>
    </source>
</evidence>
<dbReference type="RefSeq" id="WP_084666229.1">
    <property type="nucleotide sequence ID" value="NZ_FQXP01000007.1"/>
</dbReference>
<accession>A0A1M5X419</accession>
<dbReference type="InterPro" id="IPR043128">
    <property type="entry name" value="Rev_trsase/Diguanyl_cyclase"/>
</dbReference>
<feature type="transmembrane region" description="Helical" evidence="6">
    <location>
        <begin position="40"/>
        <end position="60"/>
    </location>
</feature>
<dbReference type="CDD" id="cd18774">
    <property type="entry name" value="PDC2_HK_sensor"/>
    <property type="match status" value="1"/>
</dbReference>